<reference evidence="5" key="1">
    <citation type="submission" date="2025-08" db="UniProtKB">
        <authorList>
            <consortium name="RefSeq"/>
        </authorList>
    </citation>
    <scope>IDENTIFICATION</scope>
    <source>
        <tissue evidence="5">Leaf</tissue>
    </source>
</reference>
<feature type="chain" id="PRO_5033999699" evidence="3">
    <location>
        <begin position="26"/>
        <end position="299"/>
    </location>
</feature>
<dbReference type="PANTHER" id="PTHR34360">
    <property type="entry name" value="OS08G0519400 PROTEIN"/>
    <property type="match status" value="1"/>
</dbReference>
<dbReference type="RefSeq" id="XP_030512807.1">
    <property type="nucleotide sequence ID" value="XM_030656947.2"/>
</dbReference>
<dbReference type="AlphaFoldDB" id="A0A8B8MRT0"/>
<keyword evidence="1" id="KW-0175">Coiled coil</keyword>
<name>A0A8B8MRT0_9MYRT</name>
<feature type="coiled-coil region" evidence="1">
    <location>
        <begin position="76"/>
        <end position="161"/>
    </location>
</feature>
<organism evidence="4 5">
    <name type="scientific">Rhodamnia argentea</name>
    <dbReference type="NCBI Taxonomy" id="178133"/>
    <lineage>
        <taxon>Eukaryota</taxon>
        <taxon>Viridiplantae</taxon>
        <taxon>Streptophyta</taxon>
        <taxon>Embryophyta</taxon>
        <taxon>Tracheophyta</taxon>
        <taxon>Spermatophyta</taxon>
        <taxon>Magnoliopsida</taxon>
        <taxon>eudicotyledons</taxon>
        <taxon>Gunneridae</taxon>
        <taxon>Pentapetalae</taxon>
        <taxon>rosids</taxon>
        <taxon>malvids</taxon>
        <taxon>Myrtales</taxon>
        <taxon>Myrtaceae</taxon>
        <taxon>Myrtoideae</taxon>
        <taxon>Myrteae</taxon>
        <taxon>Australasian group</taxon>
        <taxon>Rhodamnia</taxon>
    </lineage>
</organism>
<protein>
    <submittedName>
        <fullName evidence="5">Uncharacterized protein LOC115726879 isoform X1</fullName>
    </submittedName>
</protein>
<dbReference type="OrthoDB" id="679141at2759"/>
<evidence type="ECO:0000256" key="2">
    <source>
        <dbReference type="SAM" id="Phobius"/>
    </source>
</evidence>
<feature type="signal peptide" evidence="3">
    <location>
        <begin position="1"/>
        <end position="25"/>
    </location>
</feature>
<keyword evidence="2" id="KW-1133">Transmembrane helix</keyword>
<evidence type="ECO:0000256" key="1">
    <source>
        <dbReference type="SAM" id="Coils"/>
    </source>
</evidence>
<keyword evidence="3" id="KW-0732">Signal</keyword>
<evidence type="ECO:0000256" key="3">
    <source>
        <dbReference type="SAM" id="SignalP"/>
    </source>
</evidence>
<evidence type="ECO:0000313" key="4">
    <source>
        <dbReference type="Proteomes" id="UP000827889"/>
    </source>
</evidence>
<dbReference type="Proteomes" id="UP000827889">
    <property type="component" value="Chromosome 3"/>
</dbReference>
<dbReference type="KEGG" id="rarg:115726879"/>
<proteinExistence type="predicted"/>
<keyword evidence="2" id="KW-0472">Membrane</keyword>
<keyword evidence="2" id="KW-0812">Transmembrane</keyword>
<accession>A0A8B8MRT0</accession>
<dbReference type="GeneID" id="115726879"/>
<evidence type="ECO:0000313" key="5">
    <source>
        <dbReference type="RefSeq" id="XP_030512807.1"/>
    </source>
</evidence>
<keyword evidence="4" id="KW-1185">Reference proteome</keyword>
<feature type="transmembrane region" description="Helical" evidence="2">
    <location>
        <begin position="274"/>
        <end position="294"/>
    </location>
</feature>
<sequence length="299" mass="34347">MAASLLLLLLLLPAIFPLLLHLSHASTELPQSTTCPAQQVRDGLVCELRDLRLKVARLESILEERTQHLDAKGLHLKQHEKLVEELSHKIISLQSTLYNANLQDDLSNADKRLRALEEEVRRLWAASRKNNFDLHVLESKAKEAEARLEVTASKVEKLADIVSEQWIQVQHLEQALQITEVRTLNAQRRVYPTRCTFLKFIDSITSNHLQMVRGMLHHYSFVKVPTSTSHLSRALHLSKKAFLAGKKYHHELQGFIKREMERNEIMAPLANDEVVFFVASAIVMFPIMSIWVWFSSLLQ</sequence>
<dbReference type="PANTHER" id="PTHR34360:SF2">
    <property type="entry name" value="MYOSIN HEAVY CHAIN-LIKE PROTEIN"/>
    <property type="match status" value="1"/>
</dbReference>
<gene>
    <name evidence="5" type="primary">LOC115726879</name>
</gene>